<sequence>MGTPYRVSLLAMMHPECTYIDGPIEKLEIEIANLKGLLIYRSRLHIYWLGMFVAVALYTTLIYCQTPAYAALIAAFFSLLLTHLTAISQLGTWLTHEISHCSGLKHYHRKIETLHSQIAALYGPAKRYQEQLEPGGFPGFLAVYADILCRTEFPCEIALPQRYACIKYSTKGRGKKISIRLYGKFLESLKSFDLESALSVETFLGVDIIQASTRSSVALQCAYLISLHTCQKINQIKPNVLSQIQTIGKNAWHLSSATRLSTHWSHLQDNLLNSAGHVFTDFQVSRPSSTFKKIATDYLDLVKYTKQNKQKYNSNFPSELTYLEKDNAHSMV</sequence>
<reference evidence="2 3" key="1">
    <citation type="submission" date="2024-08" db="EMBL/GenBank/DDBJ databases">
        <authorList>
            <person name="Ishaq N."/>
        </authorList>
    </citation>
    <scope>NUCLEOTIDE SEQUENCE [LARGE SCALE GENOMIC DNA]</scope>
    <source>
        <strain evidence="2 3">DSM 18651</strain>
    </source>
</reference>
<evidence type="ECO:0000256" key="1">
    <source>
        <dbReference type="SAM" id="Phobius"/>
    </source>
</evidence>
<dbReference type="EMBL" id="JBGMEK010000001">
    <property type="protein sequence ID" value="MFA0809432.1"/>
    <property type="molecule type" value="Genomic_DNA"/>
</dbReference>
<keyword evidence="1" id="KW-0812">Transmembrane</keyword>
<keyword evidence="1" id="KW-1133">Transmembrane helix</keyword>
<comment type="caution">
    <text evidence="2">The sequence shown here is derived from an EMBL/GenBank/DDBJ whole genome shotgun (WGS) entry which is preliminary data.</text>
</comment>
<accession>A0ABV4NUQ2</accession>
<feature type="transmembrane region" description="Helical" evidence="1">
    <location>
        <begin position="69"/>
        <end position="87"/>
    </location>
</feature>
<proteinExistence type="predicted"/>
<protein>
    <submittedName>
        <fullName evidence="2">Uncharacterized protein</fullName>
    </submittedName>
</protein>
<dbReference type="RefSeq" id="WP_371837053.1">
    <property type="nucleotide sequence ID" value="NZ_JBGMEK010000001.1"/>
</dbReference>
<evidence type="ECO:0000313" key="2">
    <source>
        <dbReference type="EMBL" id="MFA0809432.1"/>
    </source>
</evidence>
<organism evidence="2 3">
    <name type="scientific">Microbulbifer epialgicus</name>
    <dbReference type="NCBI Taxonomy" id="393907"/>
    <lineage>
        <taxon>Bacteria</taxon>
        <taxon>Pseudomonadati</taxon>
        <taxon>Pseudomonadota</taxon>
        <taxon>Gammaproteobacteria</taxon>
        <taxon>Cellvibrionales</taxon>
        <taxon>Microbulbiferaceae</taxon>
        <taxon>Microbulbifer</taxon>
    </lineage>
</organism>
<evidence type="ECO:0000313" key="3">
    <source>
        <dbReference type="Proteomes" id="UP001569428"/>
    </source>
</evidence>
<keyword evidence="3" id="KW-1185">Reference proteome</keyword>
<feature type="transmembrane region" description="Helical" evidence="1">
    <location>
        <begin position="44"/>
        <end position="63"/>
    </location>
</feature>
<keyword evidence="1" id="KW-0472">Membrane</keyword>
<gene>
    <name evidence="2" type="ORF">ACCI49_00750</name>
</gene>
<dbReference type="Proteomes" id="UP001569428">
    <property type="component" value="Unassembled WGS sequence"/>
</dbReference>
<name>A0ABV4NUQ2_9GAMM</name>